<feature type="binding site" evidence="11">
    <location>
        <position position="355"/>
    </location>
    <ligand>
        <name>NAD(+)</name>
        <dbReference type="ChEBI" id="CHEBI:57540"/>
    </ligand>
</feature>
<dbReference type="EC" id="6.5.1.2" evidence="11"/>
<dbReference type="Pfam" id="PF12826">
    <property type="entry name" value="HHH_2"/>
    <property type="match status" value="1"/>
</dbReference>
<dbReference type="GO" id="GO:0006260">
    <property type="term" value="P:DNA replication"/>
    <property type="evidence" value="ECO:0007669"/>
    <property type="project" value="UniProtKB-KW"/>
</dbReference>
<keyword evidence="4 11" id="KW-0479">Metal-binding</keyword>
<dbReference type="SMART" id="SM00532">
    <property type="entry name" value="LIGANc"/>
    <property type="match status" value="1"/>
</dbReference>
<dbReference type="SUPFAM" id="SSF47781">
    <property type="entry name" value="RuvA domain 2-like"/>
    <property type="match status" value="1"/>
</dbReference>
<dbReference type="PIRSF" id="PIRSF001604">
    <property type="entry name" value="LigA"/>
    <property type="match status" value="1"/>
</dbReference>
<gene>
    <name evidence="11 14" type="primary">ligA</name>
    <name evidence="14" type="ORF">EA473_09440</name>
</gene>
<keyword evidence="15" id="KW-1185">Reference proteome</keyword>
<evidence type="ECO:0000256" key="9">
    <source>
        <dbReference type="ARBA" id="ARBA00023204"/>
    </source>
</evidence>
<feature type="domain" description="BRCT" evidence="13">
    <location>
        <begin position="632"/>
        <end position="712"/>
    </location>
</feature>
<feature type="binding site" evidence="11">
    <location>
        <position position="210"/>
    </location>
    <ligand>
        <name>NAD(+)</name>
        <dbReference type="ChEBI" id="CHEBI:57540"/>
    </ligand>
</feature>
<feature type="region of interest" description="Disordered" evidence="12">
    <location>
        <begin position="661"/>
        <end position="694"/>
    </location>
</feature>
<dbReference type="InterPro" id="IPR033136">
    <property type="entry name" value="DNA_ligase_CS"/>
</dbReference>
<keyword evidence="8 11" id="KW-0520">NAD</keyword>
<feature type="compositionally biased region" description="Acidic residues" evidence="12">
    <location>
        <begin position="1"/>
        <end position="10"/>
    </location>
</feature>
<dbReference type="Gene3D" id="3.40.50.10190">
    <property type="entry name" value="BRCT domain"/>
    <property type="match status" value="1"/>
</dbReference>
<evidence type="ECO:0000256" key="11">
    <source>
        <dbReference type="HAMAP-Rule" id="MF_01588"/>
    </source>
</evidence>
<dbReference type="PROSITE" id="PS50172">
    <property type="entry name" value="BRCT"/>
    <property type="match status" value="1"/>
</dbReference>
<organism evidence="14 15">
    <name type="scientific">Natrarchaeobius chitinivorans</name>
    <dbReference type="NCBI Taxonomy" id="1679083"/>
    <lineage>
        <taxon>Archaea</taxon>
        <taxon>Methanobacteriati</taxon>
        <taxon>Methanobacteriota</taxon>
        <taxon>Stenosarchaea group</taxon>
        <taxon>Halobacteria</taxon>
        <taxon>Halobacteriales</taxon>
        <taxon>Natrialbaceae</taxon>
        <taxon>Natrarchaeobius</taxon>
    </lineage>
</organism>
<dbReference type="RefSeq" id="WP_124195380.1">
    <property type="nucleotide sequence ID" value="NZ_REGA01000006.1"/>
</dbReference>
<dbReference type="InterPro" id="IPR036420">
    <property type="entry name" value="BRCT_dom_sf"/>
</dbReference>
<dbReference type="Gene3D" id="2.40.50.140">
    <property type="entry name" value="Nucleic acid-binding proteins"/>
    <property type="match status" value="1"/>
</dbReference>
<evidence type="ECO:0000313" key="14">
    <source>
        <dbReference type="EMBL" id="RQG95160.1"/>
    </source>
</evidence>
<dbReference type="SUPFAM" id="SSF50249">
    <property type="entry name" value="Nucleic acid-binding proteins"/>
    <property type="match status" value="1"/>
</dbReference>
<comment type="caution">
    <text evidence="14">The sequence shown here is derived from an EMBL/GenBank/DDBJ whole genome shotgun (WGS) entry which is preliminary data.</text>
</comment>
<dbReference type="InterPro" id="IPR001357">
    <property type="entry name" value="BRCT_dom"/>
</dbReference>
<dbReference type="Gene3D" id="3.30.470.30">
    <property type="entry name" value="DNA ligase/mRNA capping enzyme"/>
    <property type="match status" value="1"/>
</dbReference>
<keyword evidence="3 11" id="KW-0235">DNA replication</keyword>
<keyword evidence="9 11" id="KW-0234">DNA repair</keyword>
<dbReference type="EMBL" id="REGA01000006">
    <property type="protein sequence ID" value="RQG95160.1"/>
    <property type="molecule type" value="Genomic_DNA"/>
</dbReference>
<dbReference type="NCBIfam" id="TIGR00575">
    <property type="entry name" value="dnlj"/>
    <property type="match status" value="1"/>
</dbReference>
<dbReference type="Pfam" id="PF01653">
    <property type="entry name" value="DNA_ligase_aden"/>
    <property type="match status" value="1"/>
</dbReference>
<feature type="binding site" evidence="11">
    <location>
        <position position="331"/>
    </location>
    <ligand>
        <name>NAD(+)</name>
        <dbReference type="ChEBI" id="CHEBI:57540"/>
    </ligand>
</feature>
<dbReference type="InterPro" id="IPR012340">
    <property type="entry name" value="NA-bd_OB-fold"/>
</dbReference>
<comment type="caution">
    <text evidence="11">Lacks conserved residue(s) required for the propagation of feature annotation.</text>
</comment>
<evidence type="ECO:0000256" key="2">
    <source>
        <dbReference type="ARBA" id="ARBA00022598"/>
    </source>
</evidence>
<dbReference type="PANTHER" id="PTHR23389:SF9">
    <property type="entry name" value="DNA LIGASE"/>
    <property type="match status" value="1"/>
</dbReference>
<dbReference type="InterPro" id="IPR013840">
    <property type="entry name" value="DNAligase_N"/>
</dbReference>
<evidence type="ECO:0000256" key="12">
    <source>
        <dbReference type="SAM" id="MobiDB-lite"/>
    </source>
</evidence>
<reference evidence="14 15" key="1">
    <citation type="submission" date="2018-10" db="EMBL/GenBank/DDBJ databases">
        <title>Natrarchaeobius chitinivorans gen. nov., sp. nov., and Natrarchaeobius haloalkaliphilus sp. nov., alkaliphilic, chitin-utilizing haloarchaea from hypersaline alkaline lakes.</title>
        <authorList>
            <person name="Sorokin D.Y."/>
            <person name="Elcheninov A.G."/>
            <person name="Kostrikina N.A."/>
            <person name="Bale N.J."/>
            <person name="Sinninghe Damste J.S."/>
            <person name="Khijniak T.V."/>
            <person name="Kublanov I.V."/>
            <person name="Toshchakov S.V."/>
        </authorList>
    </citation>
    <scope>NUCLEOTIDE SEQUENCE [LARGE SCALE GENOMIC DNA]</scope>
    <source>
        <strain evidence="14 15">AArcht4T</strain>
    </source>
</reference>
<dbReference type="Proteomes" id="UP000282323">
    <property type="component" value="Unassembled WGS sequence"/>
</dbReference>
<evidence type="ECO:0000256" key="10">
    <source>
        <dbReference type="ARBA" id="ARBA00034005"/>
    </source>
</evidence>
<comment type="function">
    <text evidence="1 11">DNA ligase that catalyzes the formation of phosphodiester linkages between 5'-phosphoryl and 3'-hydroxyl groups in double-stranded DNA using NAD as a coenzyme and as the energy source for the reaction. It is essential for DNA replication and repair of damaged DNA.</text>
</comment>
<dbReference type="GO" id="GO:0006281">
    <property type="term" value="P:DNA repair"/>
    <property type="evidence" value="ECO:0007669"/>
    <property type="project" value="UniProtKB-KW"/>
</dbReference>
<proteinExistence type="inferred from homology"/>
<dbReference type="NCBIfam" id="NF005932">
    <property type="entry name" value="PRK07956.1"/>
    <property type="match status" value="1"/>
</dbReference>
<dbReference type="SUPFAM" id="SSF52113">
    <property type="entry name" value="BRCT domain"/>
    <property type="match status" value="1"/>
</dbReference>
<dbReference type="InterPro" id="IPR018239">
    <property type="entry name" value="DNA_ligase_AS"/>
</dbReference>
<keyword evidence="5 11" id="KW-0227">DNA damage</keyword>
<evidence type="ECO:0000256" key="3">
    <source>
        <dbReference type="ARBA" id="ARBA00022705"/>
    </source>
</evidence>
<feature type="active site" description="N6-AMP-lysine intermediate" evidence="11">
    <location>
        <position position="153"/>
    </location>
</feature>
<dbReference type="GO" id="GO:0046872">
    <property type="term" value="F:metal ion binding"/>
    <property type="evidence" value="ECO:0007669"/>
    <property type="project" value="UniProtKB-KW"/>
</dbReference>
<dbReference type="Pfam" id="PF14520">
    <property type="entry name" value="HHH_5"/>
    <property type="match status" value="1"/>
</dbReference>
<feature type="binding site" evidence="11">
    <location>
        <position position="174"/>
    </location>
    <ligand>
        <name>NAD(+)</name>
        <dbReference type="ChEBI" id="CHEBI:57540"/>
    </ligand>
</feature>
<feature type="binding site" evidence="11">
    <location>
        <begin position="60"/>
        <end position="64"/>
    </location>
    <ligand>
        <name>NAD(+)</name>
        <dbReference type="ChEBI" id="CHEBI:57540"/>
    </ligand>
</feature>
<keyword evidence="2 11" id="KW-0436">Ligase</keyword>
<comment type="catalytic activity">
    <reaction evidence="10 11">
        <text>NAD(+) + (deoxyribonucleotide)n-3'-hydroxyl + 5'-phospho-(deoxyribonucleotide)m = (deoxyribonucleotide)n+m + AMP + beta-nicotinamide D-nucleotide.</text>
        <dbReference type="EC" id="6.5.1.2"/>
    </reaction>
</comment>
<evidence type="ECO:0000259" key="13">
    <source>
        <dbReference type="PROSITE" id="PS50172"/>
    </source>
</evidence>
<dbReference type="CDD" id="cd00114">
    <property type="entry name" value="LIGANc"/>
    <property type="match status" value="1"/>
</dbReference>
<feature type="compositionally biased region" description="Polar residues" evidence="12">
    <location>
        <begin position="666"/>
        <end position="675"/>
    </location>
</feature>
<dbReference type="InterPro" id="IPR004150">
    <property type="entry name" value="NAD_DNA_ligase_OB"/>
</dbReference>
<sequence>MSLADEDAEENPYLRDPQTEFESADQLSEAEAIEQVELLREAVREHDRRYYVENDPIIADRTYDALFARLQELEATFDLTHPDSPTRSVGGEPLEEFETVEHVAPLLSIDQSGDADDVREFDERVRRELRAGGDANERGDGHADDLEYVCEPKFDGVSMEFVYEDGSLERAVTRGDGREGDDVTRNARTIGSVPQRLHGDYPDFLAVRGEVYMPKDDFQAHNRERIERGEEPFANPRNATAGTIRQLDPTVVADRPLEVFFFDVLEASDLEESHRAELERFPEWGLRVNDRVEVADGADDRSPIEEAIDYRDRLLEARDDLNYEIDGVVIKVDDREAREQLGRTARHDRYAFAYKFPARAEVTPIVDVAVQIGRTGRVTPVALLEPVDVGGVTVSRASLHNPEEIAEKNVDVGDTVRVQRAGDVIPYVEEVVEKGAENEPGSHYELPDSCPVCESAIERDGPMAFCTGGLACDAQLRRSIEYYASDDGLDLEGLGEKTVRQLVDEGLLGSIADLYELERADLVELEGWGETSAENLLAEVDSAREPPLPDFVSALGVPHVGPATARELAREFGTFEDVREAAECDPERLEGVDDVGETVAETIHDFFASESNADAVDDVLAHVSPREADVEDGGDELEGQTFVFTGSLEGVTRSEAQETVEAHGGNATSSVSGNTDYLVVGENPGQTKRDDAEANDVPIVDEAEFRELLAERGIGLE</sequence>
<evidence type="ECO:0000256" key="6">
    <source>
        <dbReference type="ARBA" id="ARBA00022833"/>
    </source>
</evidence>
<comment type="cofactor">
    <cofactor evidence="11">
        <name>Mg(2+)</name>
        <dbReference type="ChEBI" id="CHEBI:18420"/>
    </cofactor>
    <cofactor evidence="11">
        <name>Mn(2+)</name>
        <dbReference type="ChEBI" id="CHEBI:29035"/>
    </cofactor>
</comment>
<name>A0A3N6MEQ4_NATCH</name>
<dbReference type="PROSITE" id="PS01055">
    <property type="entry name" value="DNA_LIGASE_N1"/>
    <property type="match status" value="1"/>
</dbReference>
<dbReference type="InterPro" id="IPR001679">
    <property type="entry name" value="DNA_ligase"/>
</dbReference>
<dbReference type="PROSITE" id="PS01056">
    <property type="entry name" value="DNA_LIGASE_N2"/>
    <property type="match status" value="1"/>
</dbReference>
<dbReference type="OrthoDB" id="213206at2157"/>
<dbReference type="AlphaFoldDB" id="A0A3N6MEQ4"/>
<keyword evidence="7 11" id="KW-0460">Magnesium</keyword>
<accession>A0A3N6MEQ4</accession>
<evidence type="ECO:0000256" key="5">
    <source>
        <dbReference type="ARBA" id="ARBA00022763"/>
    </source>
</evidence>
<dbReference type="Pfam" id="PF00533">
    <property type="entry name" value="BRCT"/>
    <property type="match status" value="1"/>
</dbReference>
<dbReference type="GO" id="GO:0003677">
    <property type="term" value="F:DNA binding"/>
    <property type="evidence" value="ECO:0007669"/>
    <property type="project" value="InterPro"/>
</dbReference>
<dbReference type="Pfam" id="PF03120">
    <property type="entry name" value="OB_DNA_ligase"/>
    <property type="match status" value="1"/>
</dbReference>
<dbReference type="Gene3D" id="1.10.287.610">
    <property type="entry name" value="Helix hairpin bin"/>
    <property type="match status" value="1"/>
</dbReference>
<protein>
    <recommendedName>
        <fullName evidence="11">DNA ligase</fullName>
        <ecNumber evidence="11">6.5.1.2</ecNumber>
    </recommendedName>
    <alternativeName>
        <fullName evidence="11">Polydeoxyribonucleotide synthase [NAD(+)]</fullName>
    </alternativeName>
</protein>
<dbReference type="InterPro" id="IPR041663">
    <property type="entry name" value="DisA/LigA_HHH"/>
</dbReference>
<feature type="region of interest" description="Disordered" evidence="12">
    <location>
        <begin position="1"/>
        <end position="25"/>
    </location>
</feature>
<keyword evidence="11" id="KW-0464">Manganese</keyword>
<dbReference type="GO" id="GO:0003911">
    <property type="term" value="F:DNA ligase (NAD+) activity"/>
    <property type="evidence" value="ECO:0007669"/>
    <property type="project" value="UniProtKB-UniRule"/>
</dbReference>
<dbReference type="CDD" id="cd17748">
    <property type="entry name" value="BRCT_DNA_ligase_like"/>
    <property type="match status" value="1"/>
</dbReference>
<dbReference type="InterPro" id="IPR003583">
    <property type="entry name" value="Hlx-hairpin-Hlx_DNA-bd_motif"/>
</dbReference>
<dbReference type="InterPro" id="IPR010994">
    <property type="entry name" value="RuvA_2-like"/>
</dbReference>
<dbReference type="NCBIfam" id="NF010931">
    <property type="entry name" value="PRK14351.1"/>
    <property type="match status" value="1"/>
</dbReference>
<feature type="binding site" evidence="11">
    <location>
        <position position="453"/>
    </location>
    <ligand>
        <name>Zn(2+)</name>
        <dbReference type="ChEBI" id="CHEBI:29105"/>
    </ligand>
</feature>
<evidence type="ECO:0000256" key="1">
    <source>
        <dbReference type="ARBA" id="ARBA00004067"/>
    </source>
</evidence>
<dbReference type="Gene3D" id="1.10.150.20">
    <property type="entry name" value="5' to 3' exonuclease, C-terminal subdomain"/>
    <property type="match status" value="2"/>
</dbReference>
<feature type="binding site" evidence="11">
    <location>
        <begin position="108"/>
        <end position="109"/>
    </location>
    <ligand>
        <name>NAD(+)</name>
        <dbReference type="ChEBI" id="CHEBI:57540"/>
    </ligand>
</feature>
<feature type="binding site" evidence="11">
    <location>
        <position position="151"/>
    </location>
    <ligand>
        <name>NAD(+)</name>
        <dbReference type="ChEBI" id="CHEBI:57540"/>
    </ligand>
</feature>
<keyword evidence="6 11" id="KW-0862">Zinc</keyword>
<evidence type="ECO:0000256" key="8">
    <source>
        <dbReference type="ARBA" id="ARBA00023027"/>
    </source>
</evidence>
<dbReference type="SMART" id="SM00278">
    <property type="entry name" value="HhH1"/>
    <property type="match status" value="4"/>
</dbReference>
<dbReference type="HAMAP" id="MF_01588">
    <property type="entry name" value="DNA_ligase_A"/>
    <property type="match status" value="1"/>
</dbReference>
<comment type="similarity">
    <text evidence="11">Belongs to the NAD-dependent DNA ligase family. LigA subfamily.</text>
</comment>
<dbReference type="InterPro" id="IPR013839">
    <property type="entry name" value="DNAligase_adenylation"/>
</dbReference>
<dbReference type="SMART" id="SM00292">
    <property type="entry name" value="BRCT"/>
    <property type="match status" value="1"/>
</dbReference>
<feature type="binding site" evidence="11">
    <location>
        <position position="450"/>
    </location>
    <ligand>
        <name>Zn(2+)</name>
        <dbReference type="ChEBI" id="CHEBI:29105"/>
    </ligand>
</feature>
<dbReference type="PANTHER" id="PTHR23389">
    <property type="entry name" value="CHROMOSOME TRANSMISSION FIDELITY FACTOR 18"/>
    <property type="match status" value="1"/>
</dbReference>
<evidence type="ECO:0000313" key="15">
    <source>
        <dbReference type="Proteomes" id="UP000282323"/>
    </source>
</evidence>
<dbReference type="FunFam" id="2.40.50.140:FF:000012">
    <property type="entry name" value="DNA ligase"/>
    <property type="match status" value="1"/>
</dbReference>
<evidence type="ECO:0000256" key="7">
    <source>
        <dbReference type="ARBA" id="ARBA00022842"/>
    </source>
</evidence>
<evidence type="ECO:0000256" key="4">
    <source>
        <dbReference type="ARBA" id="ARBA00022723"/>
    </source>
</evidence>
<feature type="binding site" evidence="11">
    <location>
        <position position="472"/>
    </location>
    <ligand>
        <name>Zn(2+)</name>
        <dbReference type="ChEBI" id="CHEBI:29105"/>
    </ligand>
</feature>
<dbReference type="SUPFAM" id="SSF56091">
    <property type="entry name" value="DNA ligase/mRNA capping enzyme, catalytic domain"/>
    <property type="match status" value="1"/>
</dbReference>